<comment type="caution">
    <text evidence="1">The sequence shown here is derived from an EMBL/GenBank/DDBJ whole genome shotgun (WGS) entry which is preliminary data.</text>
</comment>
<evidence type="ECO:0000313" key="2">
    <source>
        <dbReference type="Proteomes" id="UP000473905"/>
    </source>
</evidence>
<dbReference type="AlphaFoldDB" id="A0A5M5ECE5"/>
<organism evidence="1 2">
    <name type="scientific">Bacteroides ovatus</name>
    <dbReference type="NCBI Taxonomy" id="28116"/>
    <lineage>
        <taxon>Bacteria</taxon>
        <taxon>Pseudomonadati</taxon>
        <taxon>Bacteroidota</taxon>
        <taxon>Bacteroidia</taxon>
        <taxon>Bacteroidales</taxon>
        <taxon>Bacteroidaceae</taxon>
        <taxon>Bacteroides</taxon>
    </lineage>
</organism>
<gene>
    <name evidence="1" type="ORF">F3D66_14945</name>
</gene>
<keyword evidence="2" id="KW-1185">Reference proteome</keyword>
<sequence length="222" mass="26135">MNVGQSNNILCCDCASWNAHRLVNEYVKIAWMVNDTVPFENLPWDNQVRILRITSVIRAYLGLESCIFEPFDIIGSVFLNSENKEVLSHSEFSNADLTLLKQKLCQTTEEKWRMEHLLRHFQTDSDREQLLTILLRYRIAIEDFENMLSAKLDKRTGTYIGVNVVQNLYNPVIKNCNNMMDDMIVLLLGNTFNRAFTERELIERFDYPIITDKELFEWRINN</sequence>
<name>A0A5M5ECE5_BACOV</name>
<accession>A0A5M5ECE5</accession>
<proteinExistence type="predicted"/>
<reference evidence="1 2" key="1">
    <citation type="journal article" date="2019" name="Nat. Med.">
        <title>A library of human gut bacterial isolates paired with longitudinal multiomics data enables mechanistic microbiome research.</title>
        <authorList>
            <person name="Poyet M."/>
            <person name="Groussin M."/>
            <person name="Gibbons S.M."/>
            <person name="Avila-Pacheco J."/>
            <person name="Jiang X."/>
            <person name="Kearney S.M."/>
            <person name="Perrotta A.R."/>
            <person name="Berdy B."/>
            <person name="Zhao S."/>
            <person name="Lieberman T.D."/>
            <person name="Swanson P.K."/>
            <person name="Smith M."/>
            <person name="Roesemann S."/>
            <person name="Alexander J.E."/>
            <person name="Rich S.A."/>
            <person name="Livny J."/>
            <person name="Vlamakis H."/>
            <person name="Clish C."/>
            <person name="Bullock K."/>
            <person name="Deik A."/>
            <person name="Scott J."/>
            <person name="Pierce K.A."/>
            <person name="Xavier R.J."/>
            <person name="Alm E.J."/>
        </authorList>
    </citation>
    <scope>NUCLEOTIDE SEQUENCE [LARGE SCALE GENOMIC DNA]</scope>
    <source>
        <strain evidence="1 2">BIOML-A134</strain>
    </source>
</reference>
<dbReference type="Proteomes" id="UP000473905">
    <property type="component" value="Unassembled WGS sequence"/>
</dbReference>
<dbReference type="EMBL" id="VWKB01000020">
    <property type="protein sequence ID" value="KAA4096141.1"/>
    <property type="molecule type" value="Genomic_DNA"/>
</dbReference>
<protein>
    <submittedName>
        <fullName evidence="1">Uncharacterized protein</fullName>
    </submittedName>
</protein>
<evidence type="ECO:0000313" key="1">
    <source>
        <dbReference type="EMBL" id="KAA4096141.1"/>
    </source>
</evidence>